<dbReference type="AlphaFoldDB" id="A0A0L8GMS1"/>
<accession>A0A0L8GMS1</accession>
<protein>
    <submittedName>
        <fullName evidence="1">Uncharacterized protein</fullName>
    </submittedName>
</protein>
<sequence>MTIVIGFTIQSSCTYKYMYAYNPNIYLRKYSHGQLLPENCERGISAKKTCCFDSTENP</sequence>
<dbReference type="EMBL" id="KQ421147">
    <property type="protein sequence ID" value="KOF78258.1"/>
    <property type="molecule type" value="Genomic_DNA"/>
</dbReference>
<name>A0A0L8GMS1_OCTBM</name>
<organism evidence="1">
    <name type="scientific">Octopus bimaculoides</name>
    <name type="common">California two-spotted octopus</name>
    <dbReference type="NCBI Taxonomy" id="37653"/>
    <lineage>
        <taxon>Eukaryota</taxon>
        <taxon>Metazoa</taxon>
        <taxon>Spiralia</taxon>
        <taxon>Lophotrochozoa</taxon>
        <taxon>Mollusca</taxon>
        <taxon>Cephalopoda</taxon>
        <taxon>Coleoidea</taxon>
        <taxon>Octopodiformes</taxon>
        <taxon>Octopoda</taxon>
        <taxon>Incirrata</taxon>
        <taxon>Octopodidae</taxon>
        <taxon>Octopus</taxon>
    </lineage>
</organism>
<proteinExistence type="predicted"/>
<evidence type="ECO:0000313" key="1">
    <source>
        <dbReference type="EMBL" id="KOF78258.1"/>
    </source>
</evidence>
<gene>
    <name evidence="1" type="ORF">OCBIM_22031044mg</name>
</gene>
<reference evidence="1" key="1">
    <citation type="submission" date="2015-07" db="EMBL/GenBank/DDBJ databases">
        <title>MeaNS - Measles Nucleotide Surveillance Program.</title>
        <authorList>
            <person name="Tran T."/>
            <person name="Druce J."/>
        </authorList>
    </citation>
    <scope>NUCLEOTIDE SEQUENCE</scope>
    <source>
        <strain evidence="1">UCB-OBI-ISO-001</strain>
        <tissue evidence="1">Gonad</tissue>
    </source>
</reference>